<dbReference type="EMBL" id="KZ505701">
    <property type="protein sequence ID" value="PKU46695.1"/>
    <property type="molecule type" value="Genomic_DNA"/>
</dbReference>
<dbReference type="GO" id="GO:0007508">
    <property type="term" value="P:larval heart development"/>
    <property type="evidence" value="ECO:0007669"/>
    <property type="project" value="TreeGrafter"/>
</dbReference>
<dbReference type="AlphaFoldDB" id="A0A2I0UKX4"/>
<keyword evidence="1" id="KW-0695">RNA-directed DNA polymerase</keyword>
<keyword evidence="1" id="KW-0808">Transferase</keyword>
<dbReference type="OrthoDB" id="416454at2759"/>
<protein>
    <submittedName>
        <fullName evidence="1">Rna-directed dna polymerase from mobile element jockey-like</fullName>
    </submittedName>
</protein>
<accession>A0A2I0UKX4</accession>
<evidence type="ECO:0000313" key="2">
    <source>
        <dbReference type="Proteomes" id="UP000233556"/>
    </source>
</evidence>
<dbReference type="GO" id="GO:0003964">
    <property type="term" value="F:RNA-directed DNA polymerase activity"/>
    <property type="evidence" value="ECO:0007669"/>
    <property type="project" value="UniProtKB-KW"/>
</dbReference>
<reference evidence="2" key="2">
    <citation type="submission" date="2017-12" db="EMBL/GenBank/DDBJ databases">
        <title>Genome sequence of the Bar-tailed Godwit (Limosa lapponica baueri).</title>
        <authorList>
            <person name="Lima N.C.B."/>
            <person name="Parody-Merino A.M."/>
            <person name="Battley P.F."/>
            <person name="Fidler A.E."/>
            <person name="Prosdocimi F."/>
        </authorList>
    </citation>
    <scope>NUCLEOTIDE SEQUENCE [LARGE SCALE GENOMIC DNA]</scope>
</reference>
<keyword evidence="1" id="KW-0548">Nucleotidyltransferase</keyword>
<dbReference type="PANTHER" id="PTHR33395">
    <property type="entry name" value="TRANSCRIPTASE, PUTATIVE-RELATED-RELATED"/>
    <property type="match status" value="1"/>
</dbReference>
<dbReference type="GO" id="GO:0031012">
    <property type="term" value="C:extracellular matrix"/>
    <property type="evidence" value="ECO:0007669"/>
    <property type="project" value="TreeGrafter"/>
</dbReference>
<reference evidence="2" key="1">
    <citation type="submission" date="2017-11" db="EMBL/GenBank/DDBJ databases">
        <authorList>
            <person name="Lima N.C."/>
            <person name="Parody-Merino A.M."/>
            <person name="Battley P.F."/>
            <person name="Fidler A.E."/>
            <person name="Prosdocimi F."/>
        </authorList>
    </citation>
    <scope>NUCLEOTIDE SEQUENCE [LARGE SCALE GENOMIC DNA]</scope>
</reference>
<evidence type="ECO:0000313" key="1">
    <source>
        <dbReference type="EMBL" id="PKU46695.1"/>
    </source>
</evidence>
<sequence length="129" mass="14734">MGPDGIHPRVLKELAEVLVEPLSVIYQQSWQTGEVPANWHLANVMPIHKKGRKDDPGNSRPISLTLIPGKVMEQITLGAIMQRMKDAQVIRPSQHRFMRGRSCLTNLIAQRDAAQRELLVMWWIVDQYS</sequence>
<dbReference type="Proteomes" id="UP000233556">
    <property type="component" value="Unassembled WGS sequence"/>
</dbReference>
<dbReference type="PANTHER" id="PTHR33395:SF22">
    <property type="entry name" value="REVERSE TRANSCRIPTASE DOMAIN-CONTAINING PROTEIN"/>
    <property type="match status" value="1"/>
</dbReference>
<gene>
    <name evidence="1" type="ORF">llap_3012</name>
</gene>
<organism evidence="1 2">
    <name type="scientific">Limosa lapponica baueri</name>
    <dbReference type="NCBI Taxonomy" id="1758121"/>
    <lineage>
        <taxon>Eukaryota</taxon>
        <taxon>Metazoa</taxon>
        <taxon>Chordata</taxon>
        <taxon>Craniata</taxon>
        <taxon>Vertebrata</taxon>
        <taxon>Euteleostomi</taxon>
        <taxon>Archelosauria</taxon>
        <taxon>Archosauria</taxon>
        <taxon>Dinosauria</taxon>
        <taxon>Saurischia</taxon>
        <taxon>Theropoda</taxon>
        <taxon>Coelurosauria</taxon>
        <taxon>Aves</taxon>
        <taxon>Neognathae</taxon>
        <taxon>Neoaves</taxon>
        <taxon>Charadriiformes</taxon>
        <taxon>Scolopacidae</taxon>
        <taxon>Limosa</taxon>
    </lineage>
</organism>
<keyword evidence="2" id="KW-1185">Reference proteome</keyword>
<name>A0A2I0UKX4_LIMLA</name>
<dbReference type="GO" id="GO:0061343">
    <property type="term" value="P:cell adhesion involved in heart morphogenesis"/>
    <property type="evidence" value="ECO:0007669"/>
    <property type="project" value="TreeGrafter"/>
</dbReference>
<proteinExistence type="predicted"/>